<reference evidence="3" key="1">
    <citation type="journal article" date="2020" name="Stud. Mycol.">
        <title>101 Dothideomycetes genomes: a test case for predicting lifestyles and emergence of pathogens.</title>
        <authorList>
            <person name="Haridas S."/>
            <person name="Albert R."/>
            <person name="Binder M."/>
            <person name="Bloem J."/>
            <person name="Labutti K."/>
            <person name="Salamov A."/>
            <person name="Andreopoulos B."/>
            <person name="Baker S."/>
            <person name="Barry K."/>
            <person name="Bills G."/>
            <person name="Bluhm B."/>
            <person name="Cannon C."/>
            <person name="Castanera R."/>
            <person name="Culley D."/>
            <person name="Daum C."/>
            <person name="Ezra D."/>
            <person name="Gonzalez J."/>
            <person name="Henrissat B."/>
            <person name="Kuo A."/>
            <person name="Liang C."/>
            <person name="Lipzen A."/>
            <person name="Lutzoni F."/>
            <person name="Magnuson J."/>
            <person name="Mondo S."/>
            <person name="Nolan M."/>
            <person name="Ohm R."/>
            <person name="Pangilinan J."/>
            <person name="Park H.-J."/>
            <person name="Ramirez L."/>
            <person name="Alfaro M."/>
            <person name="Sun H."/>
            <person name="Tritt A."/>
            <person name="Yoshinaga Y."/>
            <person name="Zwiers L.-H."/>
            <person name="Turgeon B."/>
            <person name="Goodwin S."/>
            <person name="Spatafora J."/>
            <person name="Crous P."/>
            <person name="Grigoriev I."/>
        </authorList>
    </citation>
    <scope>NUCLEOTIDE SEQUENCE</scope>
    <source>
        <strain evidence="3">CBS 116435</strain>
    </source>
</reference>
<keyword evidence="4" id="KW-1185">Reference proteome</keyword>
<dbReference type="AlphaFoldDB" id="A0A9P4PZS8"/>
<sequence length="659" mass="73971">MAVIALLLRHVLALFTSVNLVYASVADIPPYDSRLDDGDYGSYSTVGFVSSSVKAPKANWVRWSSECDDGLYYFLTPKGWKVPSPGPMILDADGSLIWTHHYENNFGGQAYDLRVQQYKGEEYLTVWLGDDRVKGHGFGQFLMLNSSYHLVRTVTAADAVPADLHEFLITPEDTGLISFFDVAPADLRYLGRTSKWNQFVWDSVFQELDLDTNEALFEWRASHHINISDTYREGATFTQGSQQDPVDWFHLNSVDKDELGNYLITARYTHSIYYINGKTGSIIWTLGGKANKFMDLSNGYALNFAWQHDARFRQFSAFPELYTPRKKVQGMTTRLLSLFDNADEDHDRNYNYGSPYSRGLLLEVTYPTPGVSQDKLPIANQLEPSIDDLPKNNLRAPLTLEDVEKIHSINGTNPLYTVRVIQEFINEDGQLHSLSQGSLQTIPPTDPAKDSTFLLGYGLAAVATRLSSSGSTICDLHFGSRASWERGDVQSYRAFKLKWTGRPTYRPAIKLVKDKLYVSWNGATEVREWLVEASHPGAAKVTNDPDSSGIWLEVTSMAKKGFETAVTLPPEITISSRFIRVTAIDAKGHICQNGVSEILDRGYVNIFISDKTGGRHVGMIAILGGLVGLTAVIDLARRYWRRNGHNRRKNGVLRKYAIE</sequence>
<dbReference type="EMBL" id="MU003833">
    <property type="protein sequence ID" value="KAF2717933.1"/>
    <property type="molecule type" value="Genomic_DNA"/>
</dbReference>
<dbReference type="PANTHER" id="PTHR35340">
    <property type="entry name" value="PQQ ENZYME REPEAT PROTEIN-RELATED"/>
    <property type="match status" value="1"/>
</dbReference>
<protein>
    <recommendedName>
        <fullName evidence="5">Arylsulfotransferase</fullName>
    </recommendedName>
</protein>
<keyword evidence="1" id="KW-0472">Membrane</keyword>
<keyword evidence="1" id="KW-1133">Transmembrane helix</keyword>
<comment type="caution">
    <text evidence="3">The sequence shown here is derived from an EMBL/GenBank/DDBJ whole genome shotgun (WGS) entry which is preliminary data.</text>
</comment>
<feature type="signal peptide" evidence="2">
    <location>
        <begin position="1"/>
        <end position="23"/>
    </location>
</feature>
<accession>A0A9P4PZS8</accession>
<evidence type="ECO:0000256" key="2">
    <source>
        <dbReference type="SAM" id="SignalP"/>
    </source>
</evidence>
<dbReference type="InterPro" id="IPR039535">
    <property type="entry name" value="ASST-like"/>
</dbReference>
<dbReference type="OrthoDB" id="5427350at2759"/>
<organism evidence="3 4">
    <name type="scientific">Polychaeton citri CBS 116435</name>
    <dbReference type="NCBI Taxonomy" id="1314669"/>
    <lineage>
        <taxon>Eukaryota</taxon>
        <taxon>Fungi</taxon>
        <taxon>Dikarya</taxon>
        <taxon>Ascomycota</taxon>
        <taxon>Pezizomycotina</taxon>
        <taxon>Dothideomycetes</taxon>
        <taxon>Dothideomycetidae</taxon>
        <taxon>Capnodiales</taxon>
        <taxon>Capnodiaceae</taxon>
        <taxon>Polychaeton</taxon>
    </lineage>
</organism>
<dbReference type="InterPro" id="IPR053143">
    <property type="entry name" value="Arylsulfate_ST"/>
</dbReference>
<dbReference type="PANTHER" id="PTHR35340:SF5">
    <property type="entry name" value="ASST-DOMAIN-CONTAINING PROTEIN"/>
    <property type="match status" value="1"/>
</dbReference>
<proteinExistence type="predicted"/>
<keyword evidence="2" id="KW-0732">Signal</keyword>
<gene>
    <name evidence="3" type="ORF">K431DRAFT_275769</name>
</gene>
<keyword evidence="1" id="KW-0812">Transmembrane</keyword>
<feature type="chain" id="PRO_5040111957" description="Arylsulfotransferase" evidence="2">
    <location>
        <begin position="24"/>
        <end position="659"/>
    </location>
</feature>
<dbReference type="SUPFAM" id="SSF50998">
    <property type="entry name" value="Quinoprotein alcohol dehydrogenase-like"/>
    <property type="match status" value="1"/>
</dbReference>
<dbReference type="Pfam" id="PF14269">
    <property type="entry name" value="Arylsulfotran_2"/>
    <property type="match status" value="1"/>
</dbReference>
<evidence type="ECO:0000313" key="3">
    <source>
        <dbReference type="EMBL" id="KAF2717933.1"/>
    </source>
</evidence>
<evidence type="ECO:0000313" key="4">
    <source>
        <dbReference type="Proteomes" id="UP000799441"/>
    </source>
</evidence>
<feature type="transmembrane region" description="Helical" evidence="1">
    <location>
        <begin position="617"/>
        <end position="640"/>
    </location>
</feature>
<dbReference type="InterPro" id="IPR011047">
    <property type="entry name" value="Quinoprotein_ADH-like_sf"/>
</dbReference>
<evidence type="ECO:0000256" key="1">
    <source>
        <dbReference type="SAM" id="Phobius"/>
    </source>
</evidence>
<name>A0A9P4PZS8_9PEZI</name>
<dbReference type="Proteomes" id="UP000799441">
    <property type="component" value="Unassembled WGS sequence"/>
</dbReference>
<evidence type="ECO:0008006" key="5">
    <source>
        <dbReference type="Google" id="ProtNLM"/>
    </source>
</evidence>